<evidence type="ECO:0000313" key="2">
    <source>
        <dbReference type="Proteomes" id="UP000249341"/>
    </source>
</evidence>
<name>A0A327Z6K9_9ACTN</name>
<gene>
    <name evidence="1" type="ORF">B0I29_113262</name>
</gene>
<reference evidence="1 2" key="1">
    <citation type="submission" date="2018-06" db="EMBL/GenBank/DDBJ databases">
        <title>Genomic Encyclopedia of Type Strains, Phase III (KMG-III): the genomes of soil and plant-associated and newly described type strains.</title>
        <authorList>
            <person name="Whitman W."/>
        </authorList>
    </citation>
    <scope>NUCLEOTIDE SEQUENCE [LARGE SCALE GENOMIC DNA]</scope>
    <source>
        <strain evidence="1 2">CGMCC 4.7090</strain>
    </source>
</reference>
<dbReference type="OrthoDB" id="3757373at2"/>
<evidence type="ECO:0000313" key="1">
    <source>
        <dbReference type="EMBL" id="RAK32964.1"/>
    </source>
</evidence>
<protein>
    <submittedName>
        <fullName evidence="1">Outer membrane protein assembly factor BamB</fullName>
    </submittedName>
</protein>
<proteinExistence type="predicted"/>
<dbReference type="RefSeq" id="WP_111651847.1">
    <property type="nucleotide sequence ID" value="NZ_JACHWI010000005.1"/>
</dbReference>
<accession>A0A327Z6K9</accession>
<comment type="caution">
    <text evidence="1">The sequence shown here is derived from an EMBL/GenBank/DDBJ whole genome shotgun (WGS) entry which is preliminary data.</text>
</comment>
<dbReference type="AlphaFoldDB" id="A0A327Z6K9"/>
<keyword evidence="2" id="KW-1185">Reference proteome</keyword>
<sequence length="433" mass="46436">MAVIELGDMTDARPTPAAGPITAGLDRRRIRQSVLFAVLLLVLACGGAVRPEPPSLRQLWTTPYNSEKSIVLSAEILYMVSGGDRAELEAFSLADGRRLWRWGTDAHLIGVNPAPGGGPVLVSIDPASAGTAGGPAAQASRTTVALRAGSGAELWRRAGEPLWQGIDRTDVMLTEFDPRGGIAAVSRVRIEDGEPIWTSQGTTVREAIVEIAGGRMNRVITRTTAGDVTVLRHADGTREAAARVAPIKTGYNDFTARDGRLWVAVSPDDGPTSVGVYRLDTLTETRRRDDITDCGTIICSWGQGGFVALDPGNGRELWRGPEIIASVVTDDRLLTDQQTGGEHTLLDSRTGRALSGSVHGWVAWADRWDDEVLLLRPSTEPIGRTSVTRIDLRTGRTALLGSLEPLPDQQSCRTTPGYLICTGWDRVIVAAVP</sequence>
<dbReference type="EMBL" id="QLMJ01000013">
    <property type="protein sequence ID" value="RAK32964.1"/>
    <property type="molecule type" value="Genomic_DNA"/>
</dbReference>
<dbReference type="InterPro" id="IPR011047">
    <property type="entry name" value="Quinoprotein_ADH-like_sf"/>
</dbReference>
<dbReference type="Gene3D" id="2.130.10.10">
    <property type="entry name" value="YVTN repeat-like/Quinoprotein amine dehydrogenase"/>
    <property type="match status" value="1"/>
</dbReference>
<dbReference type="Proteomes" id="UP000249341">
    <property type="component" value="Unassembled WGS sequence"/>
</dbReference>
<dbReference type="SUPFAM" id="SSF50998">
    <property type="entry name" value="Quinoprotein alcohol dehydrogenase-like"/>
    <property type="match status" value="1"/>
</dbReference>
<dbReference type="InterPro" id="IPR015943">
    <property type="entry name" value="WD40/YVTN_repeat-like_dom_sf"/>
</dbReference>
<organism evidence="1 2">
    <name type="scientific">Actinoplanes lutulentus</name>
    <dbReference type="NCBI Taxonomy" id="1287878"/>
    <lineage>
        <taxon>Bacteria</taxon>
        <taxon>Bacillati</taxon>
        <taxon>Actinomycetota</taxon>
        <taxon>Actinomycetes</taxon>
        <taxon>Micromonosporales</taxon>
        <taxon>Micromonosporaceae</taxon>
        <taxon>Actinoplanes</taxon>
    </lineage>
</organism>